<sequence>MNDKVGKWTNILPVKRTNKRHQWYVKSDCIPYSVEEMKTTVDADVLKQSLNPDSTAVQALASGNPSAVNQVAKGIKNMKIKDTVDRSSVSHKWKERLTAEPKQTNQDHCHYRGLRNRGATCYLNATLQVLFMTEAFRERVLLGTSSDTSEILVSALKKLFKELSSQDGAPQSVSTKGVIKALGIQNVREQQDAVEHFLEILEKAGPNLAEEHEYSLYAVINHSGTRYGGHYTADIRSFTENKWYCFNDSYVRENGNFRQSPDNWVLPTTSTATDIVLKNAPDHTSVTIKAADNTTLMECRDRILLCGYKGEVSIQRKEDIVRSVVLHDKVRPADYIIAWFKYYLKQRQTEFTCPAFDEGRRRSCGAKLSYQGVCRLIHLTNKQRQFLEENISLLTARNLCEFKACPGCLSYVERRDKTNLCVRCTICTANKKHTYNFCWSCRREWKGPTHNAVRCSNDGCGQTTVSGDHLVPCTAEFKERTLRNKKDDIYPMKDKSSDRRRLALLINNVEFEYVDDRVGAEKDELSMETLLKGLGYTVLTLRDLTAQGMSAAMRDFSQREEHVQSDSCFVVFMSHGSTTGICGVSSIVNSNGEEDIFSTDEIYNCLNTENCPGLQDKPKIILIQSCRGVKLPCDHGRPADYIIAWFKYYLKQRQTEFTCPAFDEGRRRSCGAKLSYQDVCRLIHLTNKQRQFLEENISLLTARNLCEFKACPGCLSYVERRDKTNLCVRCTICTANKKHTYNFCWSCWREWKGPTHNAVRCSNDGCGQTTVSGDRLLPCTAEFKERTLRNKKDDIYPMKDKSSDRRRLALLINNMEFENGDVRVGAEKDELSMETLLKGLGYTVLTLRDLTAQGMSAAMRDFAQREEHVQSDSCFVVFMSHGNAAGICGISNRVNSNGKKDIFSTDEIYNCLNTENCPGLRDKPKVILIQSCRGGP</sequence>
<dbReference type="EC" id="3.4.19.12" evidence="2"/>
<organism evidence="5 6">
    <name type="scientific">Labeo rohita</name>
    <name type="common">Indian major carp</name>
    <name type="synonym">Cyprinus rohita</name>
    <dbReference type="NCBI Taxonomy" id="84645"/>
    <lineage>
        <taxon>Eukaryota</taxon>
        <taxon>Metazoa</taxon>
        <taxon>Chordata</taxon>
        <taxon>Craniata</taxon>
        <taxon>Vertebrata</taxon>
        <taxon>Euteleostomi</taxon>
        <taxon>Actinopterygii</taxon>
        <taxon>Neopterygii</taxon>
        <taxon>Teleostei</taxon>
        <taxon>Ostariophysi</taxon>
        <taxon>Cypriniformes</taxon>
        <taxon>Cyprinidae</taxon>
        <taxon>Labeoninae</taxon>
        <taxon>Labeonini</taxon>
        <taxon>Labeo</taxon>
    </lineage>
</organism>
<dbReference type="PROSITE" id="PS50208">
    <property type="entry name" value="CASPASE_P20"/>
    <property type="match status" value="2"/>
</dbReference>
<reference evidence="5 6" key="1">
    <citation type="submission" date="2018-03" db="EMBL/GenBank/DDBJ databases">
        <title>Draft genome sequence of Rohu Carp (Labeo rohita).</title>
        <authorList>
            <person name="Das P."/>
            <person name="Kushwaha B."/>
            <person name="Joshi C.G."/>
            <person name="Kumar D."/>
            <person name="Nagpure N.S."/>
            <person name="Sahoo L."/>
            <person name="Das S.P."/>
            <person name="Bit A."/>
            <person name="Patnaik S."/>
            <person name="Meher P.K."/>
            <person name="Jayasankar P."/>
            <person name="Koringa P.G."/>
            <person name="Patel N.V."/>
            <person name="Hinsu A.T."/>
            <person name="Kumar R."/>
            <person name="Pandey M."/>
            <person name="Agarwal S."/>
            <person name="Srivastava S."/>
            <person name="Singh M."/>
            <person name="Iquebal M.A."/>
            <person name="Jaiswal S."/>
            <person name="Angadi U.B."/>
            <person name="Kumar N."/>
            <person name="Raza M."/>
            <person name="Shah T.M."/>
            <person name="Rai A."/>
            <person name="Jena J.K."/>
        </authorList>
    </citation>
    <scope>NUCLEOTIDE SEQUENCE [LARGE SCALE GENOMIC DNA]</scope>
    <source>
        <strain evidence="5">DASCIFA01</strain>
        <tissue evidence="5">Testis</tissue>
    </source>
</reference>
<dbReference type="InterPro" id="IPR018200">
    <property type="entry name" value="USP_CS"/>
</dbReference>
<dbReference type="InterPro" id="IPR016129">
    <property type="entry name" value="Caspase_his_AS"/>
</dbReference>
<evidence type="ECO:0000313" key="5">
    <source>
        <dbReference type="EMBL" id="RXN17189.1"/>
    </source>
</evidence>
<protein>
    <recommendedName>
        <fullName evidence="2">Ubiquitin carboxyl-terminal hydrolase</fullName>
        <ecNumber evidence="2">3.4.19.12</ecNumber>
    </recommendedName>
</protein>
<dbReference type="InterPro" id="IPR001394">
    <property type="entry name" value="Peptidase_C19_UCH"/>
</dbReference>
<dbReference type="GO" id="GO:0050727">
    <property type="term" value="P:regulation of inflammatory response"/>
    <property type="evidence" value="ECO:0007669"/>
    <property type="project" value="TreeGrafter"/>
</dbReference>
<dbReference type="SMART" id="SM00115">
    <property type="entry name" value="CASc"/>
    <property type="match status" value="2"/>
</dbReference>
<feature type="domain" description="Caspase family p20" evidence="3">
    <location>
        <begin position="805"/>
        <end position="936"/>
    </location>
</feature>
<comment type="caution">
    <text evidence="5">The sequence shown here is derived from an EMBL/GenBank/DDBJ whole genome shotgun (WGS) entry which is preliminary data.</text>
</comment>
<evidence type="ECO:0000256" key="2">
    <source>
        <dbReference type="RuleBase" id="RU366025"/>
    </source>
</evidence>
<feature type="domain" description="USP" evidence="4">
    <location>
        <begin position="112"/>
        <end position="415"/>
    </location>
</feature>
<dbReference type="InterPro" id="IPR001309">
    <property type="entry name" value="Pept_C14_p20"/>
</dbReference>
<gene>
    <name evidence="5" type="ORF">ROHU_008102</name>
</gene>
<keyword evidence="2" id="KW-0788">Thiol protease</keyword>
<dbReference type="STRING" id="84645.A0A498M8A7"/>
<comment type="similarity">
    <text evidence="1">Belongs to the peptidase C14A family.</text>
</comment>
<dbReference type="GO" id="GO:0006508">
    <property type="term" value="P:proteolysis"/>
    <property type="evidence" value="ECO:0007669"/>
    <property type="project" value="UniProtKB-KW"/>
</dbReference>
<evidence type="ECO:0000259" key="3">
    <source>
        <dbReference type="PROSITE" id="PS50208"/>
    </source>
</evidence>
<dbReference type="InterPro" id="IPR002398">
    <property type="entry name" value="Pept_C14"/>
</dbReference>
<dbReference type="InterPro" id="IPR028889">
    <property type="entry name" value="USP"/>
</dbReference>
<evidence type="ECO:0000313" key="6">
    <source>
        <dbReference type="Proteomes" id="UP000290572"/>
    </source>
</evidence>
<dbReference type="SUPFAM" id="SSF52129">
    <property type="entry name" value="Caspase-like"/>
    <property type="match status" value="2"/>
</dbReference>
<dbReference type="SUPFAM" id="SSF54001">
    <property type="entry name" value="Cysteine proteinases"/>
    <property type="match status" value="1"/>
</dbReference>
<name>A0A498M8A7_LABRO</name>
<dbReference type="InterPro" id="IPR029030">
    <property type="entry name" value="Caspase-like_dom_sf"/>
</dbReference>
<dbReference type="Proteomes" id="UP000290572">
    <property type="component" value="Unassembled WGS sequence"/>
</dbReference>
<dbReference type="InterPro" id="IPR011600">
    <property type="entry name" value="Pept_C14_caspase"/>
</dbReference>
<dbReference type="EMBL" id="QBIY01012753">
    <property type="protein sequence ID" value="RXN17189.1"/>
    <property type="molecule type" value="Genomic_DNA"/>
</dbReference>
<dbReference type="PROSITE" id="PS00972">
    <property type="entry name" value="USP_1"/>
    <property type="match status" value="1"/>
</dbReference>
<keyword evidence="2" id="KW-0645">Protease</keyword>
<dbReference type="InterPro" id="IPR038765">
    <property type="entry name" value="Papain-like_cys_pep_sf"/>
</dbReference>
<dbReference type="Gene3D" id="3.90.70.10">
    <property type="entry name" value="Cysteine proteinases"/>
    <property type="match status" value="2"/>
</dbReference>
<dbReference type="Pfam" id="PF00656">
    <property type="entry name" value="Peptidase_C14"/>
    <property type="match status" value="2"/>
</dbReference>
<dbReference type="GO" id="GO:0072559">
    <property type="term" value="C:NLRP3 inflammasome complex"/>
    <property type="evidence" value="ECO:0007669"/>
    <property type="project" value="TreeGrafter"/>
</dbReference>
<dbReference type="PROSITE" id="PS01121">
    <property type="entry name" value="CASPASE_HIS"/>
    <property type="match status" value="2"/>
</dbReference>
<dbReference type="Pfam" id="PF00443">
    <property type="entry name" value="UCH"/>
    <property type="match status" value="1"/>
</dbReference>
<dbReference type="PRINTS" id="PR00376">
    <property type="entry name" value="IL1BCENZYME"/>
</dbReference>
<accession>A0A498M8A7</accession>
<comment type="catalytic activity">
    <reaction evidence="2">
        <text>Thiol-dependent hydrolysis of ester, thioester, amide, peptide and isopeptide bonds formed by the C-terminal Gly of ubiquitin (a 76-residue protein attached to proteins as an intracellular targeting signal).</text>
        <dbReference type="EC" id="3.4.19.12"/>
    </reaction>
</comment>
<feature type="domain" description="Caspase family p20" evidence="3">
    <location>
        <begin position="499"/>
        <end position="630"/>
    </location>
</feature>
<proteinExistence type="inferred from homology"/>
<dbReference type="PROSITE" id="PS00973">
    <property type="entry name" value="USP_2"/>
    <property type="match status" value="1"/>
</dbReference>
<dbReference type="GO" id="GO:0072557">
    <property type="term" value="C:IPAF inflammasome complex"/>
    <property type="evidence" value="ECO:0007669"/>
    <property type="project" value="TreeGrafter"/>
</dbReference>
<keyword evidence="2" id="KW-0378">Hydrolase</keyword>
<dbReference type="InterPro" id="IPR015917">
    <property type="entry name" value="Pept_C14A"/>
</dbReference>
<comment type="similarity">
    <text evidence="2">Belongs to the peptidase C19 family.</text>
</comment>
<dbReference type="GO" id="GO:0097169">
    <property type="term" value="C:AIM2 inflammasome complex"/>
    <property type="evidence" value="ECO:0007669"/>
    <property type="project" value="TreeGrafter"/>
</dbReference>
<dbReference type="GO" id="GO:0004843">
    <property type="term" value="F:cysteine-type deubiquitinase activity"/>
    <property type="evidence" value="ECO:0007669"/>
    <property type="project" value="UniProtKB-UniRule"/>
</dbReference>
<evidence type="ECO:0000256" key="1">
    <source>
        <dbReference type="ARBA" id="ARBA00010134"/>
    </source>
</evidence>
<dbReference type="AlphaFoldDB" id="A0A498M8A7"/>
<keyword evidence="2" id="KW-0833">Ubl conjugation pathway</keyword>
<keyword evidence="6" id="KW-1185">Reference proteome</keyword>
<dbReference type="PROSITE" id="PS50235">
    <property type="entry name" value="USP_3"/>
    <property type="match status" value="1"/>
</dbReference>
<dbReference type="PANTHER" id="PTHR47901">
    <property type="entry name" value="CASPASE RECRUITMENT DOMAIN-CONTAINING PROTEIN 18"/>
    <property type="match status" value="1"/>
</dbReference>
<dbReference type="Gene3D" id="3.40.50.1460">
    <property type="match status" value="2"/>
</dbReference>
<dbReference type="PANTHER" id="PTHR47901:SF3">
    <property type="entry name" value="CASPASE-1"/>
    <property type="match status" value="1"/>
</dbReference>
<evidence type="ECO:0000259" key="4">
    <source>
        <dbReference type="PROSITE" id="PS50235"/>
    </source>
</evidence>
<dbReference type="GO" id="GO:0004197">
    <property type="term" value="F:cysteine-type endopeptidase activity"/>
    <property type="evidence" value="ECO:0007669"/>
    <property type="project" value="InterPro"/>
</dbReference>
<dbReference type="GO" id="GO:0016579">
    <property type="term" value="P:protein deubiquitination"/>
    <property type="evidence" value="ECO:0007669"/>
    <property type="project" value="InterPro"/>
</dbReference>